<dbReference type="Proteomes" id="UP000536381">
    <property type="component" value="Unassembled WGS sequence"/>
</dbReference>
<sequence>SFSDSCQLTNHRRIHTGEKPFSCSECGQSFNHRNNLIRHYRAHTGEKPFTCPDCGK</sequence>
<evidence type="ECO:0000256" key="6">
    <source>
        <dbReference type="PROSITE-ProRule" id="PRU00042"/>
    </source>
</evidence>
<dbReference type="GO" id="GO:0000978">
    <property type="term" value="F:RNA polymerase II cis-regulatory region sequence-specific DNA binding"/>
    <property type="evidence" value="ECO:0007669"/>
    <property type="project" value="TreeGrafter"/>
</dbReference>
<feature type="non-terminal residue" evidence="8">
    <location>
        <position position="1"/>
    </location>
</feature>
<dbReference type="PROSITE" id="PS50157">
    <property type="entry name" value="ZINC_FINGER_C2H2_2"/>
    <property type="match status" value="2"/>
</dbReference>
<reference evidence="8 9" key="1">
    <citation type="submission" date="2019-09" db="EMBL/GenBank/DDBJ databases">
        <title>Bird 10,000 Genomes (B10K) Project - Family phase.</title>
        <authorList>
            <person name="Zhang G."/>
        </authorList>
    </citation>
    <scope>NUCLEOTIDE SEQUENCE [LARGE SCALE GENOMIC DNA]</scope>
    <source>
        <strain evidence="8">B10K-DU-001-42</strain>
        <tissue evidence="8">Muscle</tissue>
    </source>
</reference>
<evidence type="ECO:0000256" key="1">
    <source>
        <dbReference type="ARBA" id="ARBA00022723"/>
    </source>
</evidence>
<evidence type="ECO:0000256" key="4">
    <source>
        <dbReference type="ARBA" id="ARBA00022833"/>
    </source>
</evidence>
<accession>A0A7L2IHQ5</accession>
<evidence type="ECO:0000256" key="2">
    <source>
        <dbReference type="ARBA" id="ARBA00022737"/>
    </source>
</evidence>
<feature type="domain" description="C2H2-type" evidence="7">
    <location>
        <begin position="21"/>
        <end position="48"/>
    </location>
</feature>
<evidence type="ECO:0000259" key="7">
    <source>
        <dbReference type="PROSITE" id="PS50157"/>
    </source>
</evidence>
<keyword evidence="1" id="KW-0479">Metal-binding</keyword>
<keyword evidence="3 6" id="KW-0863">Zinc-finger</keyword>
<evidence type="ECO:0000256" key="5">
    <source>
        <dbReference type="ARBA" id="ARBA00023242"/>
    </source>
</evidence>
<dbReference type="InterPro" id="IPR013087">
    <property type="entry name" value="Znf_C2H2_type"/>
</dbReference>
<feature type="non-terminal residue" evidence="8">
    <location>
        <position position="56"/>
    </location>
</feature>
<evidence type="ECO:0000313" key="9">
    <source>
        <dbReference type="Proteomes" id="UP000536381"/>
    </source>
</evidence>
<evidence type="ECO:0000256" key="3">
    <source>
        <dbReference type="ARBA" id="ARBA00022771"/>
    </source>
</evidence>
<gene>
    <name evidence="8" type="primary">Znf787_2</name>
    <name evidence="8" type="ORF">SEMFRA_R09864</name>
</gene>
<name>A0A7L2IHQ5_9PICI</name>
<dbReference type="OrthoDB" id="654211at2759"/>
<keyword evidence="9" id="KW-1185">Reference proteome</keyword>
<keyword evidence="4" id="KW-0862">Zinc</keyword>
<dbReference type="SUPFAM" id="SSF57667">
    <property type="entry name" value="beta-beta-alpha zinc fingers"/>
    <property type="match status" value="1"/>
</dbReference>
<proteinExistence type="predicted"/>
<dbReference type="GO" id="GO:0000981">
    <property type="term" value="F:DNA-binding transcription factor activity, RNA polymerase II-specific"/>
    <property type="evidence" value="ECO:0007669"/>
    <property type="project" value="TreeGrafter"/>
</dbReference>
<dbReference type="FunFam" id="3.30.160.60:FF:002343">
    <property type="entry name" value="Zinc finger protein 33A"/>
    <property type="match status" value="1"/>
</dbReference>
<dbReference type="PROSITE" id="PS00028">
    <property type="entry name" value="ZINC_FINGER_C2H2_1"/>
    <property type="match status" value="1"/>
</dbReference>
<feature type="domain" description="C2H2-type" evidence="7">
    <location>
        <begin position="1"/>
        <end position="20"/>
    </location>
</feature>
<dbReference type="PANTHER" id="PTHR23235">
    <property type="entry name" value="KRUEPPEL-LIKE TRANSCRIPTION FACTOR"/>
    <property type="match status" value="1"/>
</dbReference>
<protein>
    <submittedName>
        <fullName evidence="8">ZN787 protein</fullName>
    </submittedName>
</protein>
<dbReference type="EMBL" id="VWYK01059464">
    <property type="protein sequence ID" value="NXR10457.1"/>
    <property type="molecule type" value="Genomic_DNA"/>
</dbReference>
<comment type="caution">
    <text evidence="8">The sequence shown here is derived from an EMBL/GenBank/DDBJ whole genome shotgun (WGS) entry which is preliminary data.</text>
</comment>
<organism evidence="8 9">
    <name type="scientific">Semnornis frantzii</name>
    <dbReference type="NCBI Taxonomy" id="91796"/>
    <lineage>
        <taxon>Eukaryota</taxon>
        <taxon>Metazoa</taxon>
        <taxon>Chordata</taxon>
        <taxon>Craniata</taxon>
        <taxon>Vertebrata</taxon>
        <taxon>Euteleostomi</taxon>
        <taxon>Archelosauria</taxon>
        <taxon>Archosauria</taxon>
        <taxon>Dinosauria</taxon>
        <taxon>Saurischia</taxon>
        <taxon>Theropoda</taxon>
        <taxon>Coelurosauria</taxon>
        <taxon>Aves</taxon>
        <taxon>Neognathae</taxon>
        <taxon>Neoaves</taxon>
        <taxon>Telluraves</taxon>
        <taxon>Coraciimorphae</taxon>
        <taxon>Piciformes</taxon>
        <taxon>Ramphastidae</taxon>
        <taxon>Semnornis</taxon>
    </lineage>
</organism>
<dbReference type="GO" id="GO:0008270">
    <property type="term" value="F:zinc ion binding"/>
    <property type="evidence" value="ECO:0007669"/>
    <property type="project" value="UniProtKB-KW"/>
</dbReference>
<dbReference type="AlphaFoldDB" id="A0A7L2IHQ5"/>
<dbReference type="Pfam" id="PF00096">
    <property type="entry name" value="zf-C2H2"/>
    <property type="match status" value="1"/>
</dbReference>
<dbReference type="SMART" id="SM00355">
    <property type="entry name" value="ZnF_C2H2"/>
    <property type="match status" value="1"/>
</dbReference>
<keyword evidence="5" id="KW-0539">Nucleus</keyword>
<dbReference type="Gene3D" id="3.30.160.60">
    <property type="entry name" value="Classic Zinc Finger"/>
    <property type="match status" value="3"/>
</dbReference>
<evidence type="ECO:0000313" key="8">
    <source>
        <dbReference type="EMBL" id="NXR10457.1"/>
    </source>
</evidence>
<dbReference type="PANTHER" id="PTHR23235:SF142">
    <property type="entry name" value="ZINC FINGER PROTEIN 384"/>
    <property type="match status" value="1"/>
</dbReference>
<keyword evidence="2" id="KW-0677">Repeat</keyword>
<dbReference type="InterPro" id="IPR036236">
    <property type="entry name" value="Znf_C2H2_sf"/>
</dbReference>